<reference evidence="1" key="1">
    <citation type="submission" date="2020-04" db="EMBL/GenBank/DDBJ databases">
        <authorList>
            <person name="Chiriac C."/>
            <person name="Salcher M."/>
            <person name="Ghai R."/>
            <person name="Kavagutti S V."/>
        </authorList>
    </citation>
    <scope>NUCLEOTIDE SEQUENCE</scope>
</reference>
<proteinExistence type="predicted"/>
<protein>
    <submittedName>
        <fullName evidence="1">Uncharacterized protein</fullName>
    </submittedName>
</protein>
<dbReference type="EMBL" id="LR796512">
    <property type="protein sequence ID" value="CAB4149212.1"/>
    <property type="molecule type" value="Genomic_DNA"/>
</dbReference>
<organism evidence="1">
    <name type="scientific">uncultured Caudovirales phage</name>
    <dbReference type="NCBI Taxonomy" id="2100421"/>
    <lineage>
        <taxon>Viruses</taxon>
        <taxon>Duplodnaviria</taxon>
        <taxon>Heunggongvirae</taxon>
        <taxon>Uroviricota</taxon>
        <taxon>Caudoviricetes</taxon>
        <taxon>Peduoviridae</taxon>
        <taxon>Maltschvirus</taxon>
        <taxon>Maltschvirus maltsch</taxon>
    </lineage>
</organism>
<name>A0A6J5MRW8_9CAUD</name>
<accession>A0A6J5MRW8</accession>
<sequence length="60" mass="6880">MSRQQFDYILNKLISRKLLVFLIACIGLFNQTLTSSDWVVIATAYIGIQGFTEIVTQLRK</sequence>
<evidence type="ECO:0000313" key="1">
    <source>
        <dbReference type="EMBL" id="CAB4149212.1"/>
    </source>
</evidence>
<gene>
    <name evidence="1" type="ORF">UFOVP531_58</name>
</gene>